<dbReference type="KEGG" id="ffu:CLAFUR5_09183"/>
<evidence type="ECO:0000256" key="1">
    <source>
        <dbReference type="SAM" id="MobiDB-lite"/>
    </source>
</evidence>
<keyword evidence="2" id="KW-1133">Transmembrane helix</keyword>
<feature type="region of interest" description="Disordered" evidence="1">
    <location>
        <begin position="96"/>
        <end position="149"/>
    </location>
</feature>
<keyword evidence="4" id="KW-1185">Reference proteome</keyword>
<name>A0A9Q8UTE2_PASFU</name>
<feature type="compositionally biased region" description="Basic and acidic residues" evidence="1">
    <location>
        <begin position="99"/>
        <end position="135"/>
    </location>
</feature>
<protein>
    <submittedName>
        <fullName evidence="3">Uncharacterized protein</fullName>
    </submittedName>
</protein>
<dbReference type="EMBL" id="CP090171">
    <property type="protein sequence ID" value="UJO21849.1"/>
    <property type="molecule type" value="Genomic_DNA"/>
</dbReference>
<sequence>MKYTMAETLEALASEDFVTVGQDSTMQPSSSCRLHRSDTGPTDATGEVLENHMTIFAPPSPPYWTLPQAGERSLYTSQLGYTFPGDEHLLRSGIGFENAGRDAGSDRDERRTPVQTDKKLTMPEAPPADRHPEQKMRKKQGKTHGHFKNGKFVRDDAAALAEPGSLQRGWIYATGGRKLSRIVARCKIAPGILCFYIVARSKDTPADVVVACLLILIGSILLLTSEAWIEKAIDDGSEMVKGMGGSTRERVAR</sequence>
<evidence type="ECO:0000256" key="2">
    <source>
        <dbReference type="SAM" id="Phobius"/>
    </source>
</evidence>
<dbReference type="AlphaFoldDB" id="A0A9Q8UTE2"/>
<evidence type="ECO:0000313" key="4">
    <source>
        <dbReference type="Proteomes" id="UP000756132"/>
    </source>
</evidence>
<feature type="compositionally biased region" description="Basic residues" evidence="1">
    <location>
        <begin position="136"/>
        <end position="149"/>
    </location>
</feature>
<evidence type="ECO:0000313" key="3">
    <source>
        <dbReference type="EMBL" id="UJO21849.1"/>
    </source>
</evidence>
<keyword evidence="2" id="KW-0472">Membrane</keyword>
<keyword evidence="2" id="KW-0812">Transmembrane</keyword>
<organism evidence="3 4">
    <name type="scientific">Passalora fulva</name>
    <name type="common">Tomato leaf mold</name>
    <name type="synonym">Cladosporium fulvum</name>
    <dbReference type="NCBI Taxonomy" id="5499"/>
    <lineage>
        <taxon>Eukaryota</taxon>
        <taxon>Fungi</taxon>
        <taxon>Dikarya</taxon>
        <taxon>Ascomycota</taxon>
        <taxon>Pezizomycotina</taxon>
        <taxon>Dothideomycetes</taxon>
        <taxon>Dothideomycetidae</taxon>
        <taxon>Mycosphaerellales</taxon>
        <taxon>Mycosphaerellaceae</taxon>
        <taxon>Fulvia</taxon>
    </lineage>
</organism>
<dbReference type="GeneID" id="71989061"/>
<proteinExistence type="predicted"/>
<feature type="transmembrane region" description="Helical" evidence="2">
    <location>
        <begin position="205"/>
        <end position="223"/>
    </location>
</feature>
<accession>A0A9Q8UTE2</accession>
<dbReference type="Proteomes" id="UP000756132">
    <property type="component" value="Chromosome 9"/>
</dbReference>
<dbReference type="RefSeq" id="XP_047766215.1">
    <property type="nucleotide sequence ID" value="XM_047908331.1"/>
</dbReference>
<reference evidence="3" key="1">
    <citation type="submission" date="2021-12" db="EMBL/GenBank/DDBJ databases">
        <authorList>
            <person name="Zaccaron A."/>
            <person name="Stergiopoulos I."/>
        </authorList>
    </citation>
    <scope>NUCLEOTIDE SEQUENCE</scope>
    <source>
        <strain evidence="3">Race5_Kim</strain>
    </source>
</reference>
<gene>
    <name evidence="3" type="ORF">CLAFUR5_09183</name>
</gene>
<reference evidence="3" key="2">
    <citation type="journal article" date="2022" name="Microb. Genom.">
        <title>A chromosome-scale genome assembly of the tomato pathogen Cladosporium fulvum reveals a compartmentalized genome architecture and the presence of a dispensable chromosome.</title>
        <authorList>
            <person name="Zaccaron A.Z."/>
            <person name="Chen L.H."/>
            <person name="Samaras A."/>
            <person name="Stergiopoulos I."/>
        </authorList>
    </citation>
    <scope>NUCLEOTIDE SEQUENCE</scope>
    <source>
        <strain evidence="3">Race5_Kim</strain>
    </source>
</reference>